<keyword evidence="3" id="KW-1133">Transmembrane helix</keyword>
<dbReference type="Pfam" id="PF01678">
    <property type="entry name" value="DAP_epimerase"/>
    <property type="match status" value="1"/>
</dbReference>
<evidence type="ECO:0000256" key="1">
    <source>
        <dbReference type="ARBA" id="ARBA00010219"/>
    </source>
</evidence>
<dbReference type="InterPro" id="IPR001653">
    <property type="entry name" value="DAP_epimerase_DapF"/>
</dbReference>
<keyword evidence="3" id="KW-0472">Membrane</keyword>
<evidence type="ECO:0000313" key="4">
    <source>
        <dbReference type="EMBL" id="WGS67244.1"/>
    </source>
</evidence>
<dbReference type="PANTHER" id="PTHR31689">
    <property type="entry name" value="DIAMINOPIMELATE EPIMERASE, CHLOROPLASTIC"/>
    <property type="match status" value="1"/>
</dbReference>
<accession>A0AAJ6FD42</accession>
<proteinExistence type="inferred from homology"/>
<feature type="transmembrane region" description="Helical" evidence="3">
    <location>
        <begin position="126"/>
        <end position="144"/>
    </location>
</feature>
<organism evidence="4 5">
    <name type="scientific">Carsonella ruddii</name>
    <dbReference type="NCBI Taxonomy" id="114186"/>
    <lineage>
        <taxon>Bacteria</taxon>
        <taxon>Pseudomonadati</taxon>
        <taxon>Pseudomonadota</taxon>
        <taxon>Gammaproteobacteria</taxon>
        <taxon>Oceanospirillales</taxon>
        <taxon>Halomonadaceae</taxon>
        <taxon>Zymobacter group</taxon>
        <taxon>Candidatus Carsonella</taxon>
    </lineage>
</organism>
<protein>
    <recommendedName>
        <fullName evidence="6">Diaminopimelate epimerase</fullName>
    </recommendedName>
</protein>
<comment type="similarity">
    <text evidence="1">Belongs to the diaminopimelate epimerase family.</text>
</comment>
<evidence type="ECO:0000256" key="2">
    <source>
        <dbReference type="ARBA" id="ARBA00023235"/>
    </source>
</evidence>
<keyword evidence="2" id="KW-0413">Isomerase</keyword>
<keyword evidence="3" id="KW-0812">Transmembrane</keyword>
<reference evidence="4" key="1">
    <citation type="submission" date="2022-02" db="EMBL/GenBank/DDBJ databases">
        <title>Long-read sequencing of the primary endosymbionts of Cacopsylla melanoneura.</title>
        <authorList>
            <person name="Dittmer J."/>
            <person name="Corretto E."/>
            <person name="Stauffer C."/>
            <person name="Schuler H."/>
        </authorList>
    </citation>
    <scope>NUCLEOTIDE SEQUENCE</scope>
    <source>
        <strain evidence="4">Cmel4</strain>
    </source>
</reference>
<evidence type="ECO:0000256" key="3">
    <source>
        <dbReference type="SAM" id="Phobius"/>
    </source>
</evidence>
<dbReference type="Proteomes" id="UP001237869">
    <property type="component" value="Chromosome"/>
</dbReference>
<dbReference type="AlphaFoldDB" id="A0AAJ6FD42"/>
<sequence length="246" mass="29310">MFNFIKIHACGNDFIVLFKNEKKIFLKKILNKKTNLSCDQLLIINNINLKYNTIKIKIYNNNLSKAQNCGNGIRCLAWYFLTKKNKNKIINFNLNNNFIYSFKNKNTYTFYKIPKNKIIYIRIKKYFFKIFFVNLINLHLVFIIKNINSYLLKFISKIIIFYFGDKYNIEFLQLLKKNNIYIRIFERNVGETYSCGSGIISSISCIKNFFLNNFKINSIGGICFIKFIKKFVIIYGKVNFCFFGYI</sequence>
<dbReference type="PANTHER" id="PTHR31689:SF0">
    <property type="entry name" value="DIAMINOPIMELATE EPIMERASE"/>
    <property type="match status" value="1"/>
</dbReference>
<evidence type="ECO:0008006" key="6">
    <source>
        <dbReference type="Google" id="ProtNLM"/>
    </source>
</evidence>
<dbReference type="GO" id="GO:0008837">
    <property type="term" value="F:diaminopimelate epimerase activity"/>
    <property type="evidence" value="ECO:0007669"/>
    <property type="project" value="InterPro"/>
</dbReference>
<evidence type="ECO:0000313" key="5">
    <source>
        <dbReference type="Proteomes" id="UP001237869"/>
    </source>
</evidence>
<dbReference type="GO" id="GO:0009089">
    <property type="term" value="P:lysine biosynthetic process via diaminopimelate"/>
    <property type="evidence" value="ECO:0007669"/>
    <property type="project" value="InterPro"/>
</dbReference>
<gene>
    <name evidence="4" type="ORF">MEJ65_01110</name>
</gene>
<dbReference type="EMBL" id="CP092148">
    <property type="protein sequence ID" value="WGS67244.1"/>
    <property type="molecule type" value="Genomic_DNA"/>
</dbReference>
<dbReference type="GO" id="GO:0005829">
    <property type="term" value="C:cytosol"/>
    <property type="evidence" value="ECO:0007669"/>
    <property type="project" value="TreeGrafter"/>
</dbReference>
<dbReference type="RefSeq" id="WP_280956176.1">
    <property type="nucleotide sequence ID" value="NZ_CP092146.1"/>
</dbReference>
<name>A0AAJ6FD42_CARRU</name>
<dbReference type="Gene3D" id="3.10.310.10">
    <property type="entry name" value="Diaminopimelate Epimerase, Chain A, domain 1"/>
    <property type="match status" value="2"/>
</dbReference>
<dbReference type="SUPFAM" id="SSF54506">
    <property type="entry name" value="Diaminopimelate epimerase-like"/>
    <property type="match status" value="2"/>
</dbReference>